<dbReference type="OrthoDB" id="361720at2759"/>
<dbReference type="RefSeq" id="XP_004830738.1">
    <property type="nucleotide sequence ID" value="XM_004830681.1"/>
</dbReference>
<dbReference type="Proteomes" id="UP000031512">
    <property type="component" value="Chromosome 3"/>
</dbReference>
<organism evidence="2 3">
    <name type="scientific">Theileria equi strain WA</name>
    <dbReference type="NCBI Taxonomy" id="1537102"/>
    <lineage>
        <taxon>Eukaryota</taxon>
        <taxon>Sar</taxon>
        <taxon>Alveolata</taxon>
        <taxon>Apicomplexa</taxon>
        <taxon>Aconoidasida</taxon>
        <taxon>Piroplasmida</taxon>
        <taxon>Theileriidae</taxon>
        <taxon>Theileria</taxon>
    </lineage>
</organism>
<dbReference type="STRING" id="1537102.L0AZP6"/>
<sequence length="1299" mass="147412">MKARNVTGPEELHEMIDESDSTDNSSDEDYREGDRLLPSRKRKMQRTFTTTKKTKNESHNCSRLFEIVMMKKHAKLSSCLQRIYLTLSSSQKYTVIADVLSLICECAGFRQLSITSEDVEEESPSAESSVDIDYDNFDWFSLHMYYTTLPESVTYENVCAPIEDRRDISVSIYPSISDLGKSKRGRSISSKFYSLCNERAKKISKCLVVENGWAIGFGGKNPAYLRFREFFRHLVANADLHHFKDLLLLLQWIFALSTCGYRSVRTLSCIACNEILVGLLLKLESISKDESVYTKQLSVEVALDKKTHERIHGTSTSHISLTNSTIELWKRLKLANMTRFVIQSFSMIVFDVHFKSKLYDVLPDIRVITSYYLLNCLVLNKSMFSSIYHTTTAYAVLCDVDPCTRLLLLRYLFLSSEDVNLDIISGIYHNLDHVDQYALQMVELLLLKHMSRLDDGSKDKEYPVVLVNAVKTLSWRYSEYLSILFAKIFMPNISMGIPQIPKLFTIEGLKQKYKNLLTIDSLLVSRYNSFAQNIAGFTTGSLLRYDLDQQSTREEALLGFISSFIDFTDRFTDVNADAFVYNLVKGFWSFSNIFYDIALMLKVLCRGGSLSCNTTLEEKTQKSLLQIILVSFENMLKDPQKFDAELRSAVSVFTASLNTLFRLHRANVSNTLVILQLLEMVLVLVGKLGIRTTVDLVHTIAENIPDMLTGTHMVCVKPCVRSLSHIKTYESTIKNIYTQYIASIGPFEELKNAEYVSKFVMYLLHYFPSLEIEDDFVKRVCNKLDIYDQTYIALASSLFEAHIFKSIISKAGYLDDLYISLRNKLLSLLCSVDFKSHTHFDNFVLFSTICSLIQLTSLVITQISSLEDMPASVEDVLSELALKFGSIGFKDRDTPSLVLSLKNTGSTTVLDSCIQEGYSVKKPIDMCTSIFYQVSSTFNAQIYSSVTSLLLLFQVGSTNAAIRKASIDYINFLQGLDNRLFFALLLHILIGLYETCNRDALEMFLDAFVPNITISGDNTQLEVMLHAGLLYVYSRESNWDFLQVMTSLVNILGYRGEKFTSRLITEATRTLALNIPGISSFTVLLYAEPTEGILESFEPEISSFNKCFDTIKGKIGGMKFTDLCNVFYQKPRIKNIQKSNKVTNEKQVNDASTEFSHQSTPMVQFRSERPLETPRSVLEEFTIESTPGSIGNTCVESPVPIRTYSKKSHDYHPPSVGLRCKSITPIELKDDDLELEDIQQIEEYEPVAEGFASDSVTTKSSCIPSTLYKSDFLTSTIDLDDSPFLDFESPSPFNSVEFF</sequence>
<dbReference type="VEuPathDB" id="PiroplasmaDB:BEWA_004800"/>
<gene>
    <name evidence="2" type="ORF">BEWA_004800</name>
</gene>
<evidence type="ECO:0000313" key="3">
    <source>
        <dbReference type="Proteomes" id="UP000031512"/>
    </source>
</evidence>
<accession>L0AZP6</accession>
<feature type="region of interest" description="Disordered" evidence="1">
    <location>
        <begin position="1"/>
        <end position="53"/>
    </location>
</feature>
<evidence type="ECO:0000256" key="1">
    <source>
        <dbReference type="SAM" id="MobiDB-lite"/>
    </source>
</evidence>
<evidence type="ECO:0000313" key="2">
    <source>
        <dbReference type="EMBL" id="AFZ81072.1"/>
    </source>
</evidence>
<proteinExistence type="predicted"/>
<name>L0AZP6_THEEQ</name>
<dbReference type="EMBL" id="CP001670">
    <property type="protein sequence ID" value="AFZ81072.1"/>
    <property type="molecule type" value="Genomic_DNA"/>
</dbReference>
<reference evidence="2 3" key="1">
    <citation type="journal article" date="2012" name="BMC Genomics">
        <title>Comparative genomic analysis and phylogenetic position of Theileria equi.</title>
        <authorList>
            <person name="Kappmeyer L.S."/>
            <person name="Thiagarajan M."/>
            <person name="Herndon D.R."/>
            <person name="Ramsay J.D."/>
            <person name="Caler E."/>
            <person name="Djikeng A."/>
            <person name="Gillespie J.J."/>
            <person name="Lau A.O."/>
            <person name="Roalson E.H."/>
            <person name="Silva J.C."/>
            <person name="Silva M.G."/>
            <person name="Suarez C.E."/>
            <person name="Ueti M.W."/>
            <person name="Nene V.M."/>
            <person name="Mealey R.H."/>
            <person name="Knowles D.P."/>
            <person name="Brayton K.A."/>
        </authorList>
    </citation>
    <scope>NUCLEOTIDE SEQUENCE [LARGE SCALE GENOMIC DNA]</scope>
    <source>
        <strain evidence="2 3">WA</strain>
    </source>
</reference>
<dbReference type="eggNOG" id="ENOG502RSXX">
    <property type="taxonomic scope" value="Eukaryota"/>
</dbReference>
<feature type="compositionally biased region" description="Acidic residues" evidence="1">
    <location>
        <begin position="17"/>
        <end position="31"/>
    </location>
</feature>
<keyword evidence="3" id="KW-1185">Reference proteome</keyword>
<protein>
    <submittedName>
        <fullName evidence="2">Uncharacterized protein</fullName>
    </submittedName>
</protein>
<dbReference type="GeneID" id="15805686"/>
<dbReference type="KEGG" id="beq:BEWA_004800"/>